<keyword evidence="4" id="KW-1185">Reference proteome</keyword>
<gene>
    <name evidence="3" type="ORF">IQ236_25020</name>
</gene>
<dbReference type="EMBL" id="JADEWU010000101">
    <property type="protein sequence ID" value="MBE9146461.1"/>
    <property type="molecule type" value="Genomic_DNA"/>
</dbReference>
<dbReference type="RefSeq" id="WP_193871796.1">
    <property type="nucleotide sequence ID" value="NZ_JADEWU010000101.1"/>
</dbReference>
<organism evidence="3 4">
    <name type="scientific">Planktothrix mougeotii LEGE 06226</name>
    <dbReference type="NCBI Taxonomy" id="1828728"/>
    <lineage>
        <taxon>Bacteria</taxon>
        <taxon>Bacillati</taxon>
        <taxon>Cyanobacteriota</taxon>
        <taxon>Cyanophyceae</taxon>
        <taxon>Oscillatoriophycideae</taxon>
        <taxon>Oscillatoriales</taxon>
        <taxon>Microcoleaceae</taxon>
        <taxon>Planktothrix</taxon>
    </lineage>
</organism>
<feature type="domain" description="Endonuclease GajA/Old nuclease/RecF-like AAA" evidence="1">
    <location>
        <begin position="223"/>
        <end position="318"/>
    </location>
</feature>
<reference evidence="3 4" key="1">
    <citation type="submission" date="2020-10" db="EMBL/GenBank/DDBJ databases">
        <authorList>
            <person name="Castelo-Branco R."/>
            <person name="Eusebio N."/>
            <person name="Adriana R."/>
            <person name="Vieira A."/>
            <person name="Brugerolle De Fraissinette N."/>
            <person name="Rezende De Castro R."/>
            <person name="Schneider M.P."/>
            <person name="Vasconcelos V."/>
            <person name="Leao P.N."/>
        </authorList>
    </citation>
    <scope>NUCLEOTIDE SEQUENCE [LARGE SCALE GENOMIC DNA]</scope>
    <source>
        <strain evidence="3 4">LEGE 06226</strain>
    </source>
</reference>
<evidence type="ECO:0000313" key="4">
    <source>
        <dbReference type="Proteomes" id="UP000640725"/>
    </source>
</evidence>
<protein>
    <submittedName>
        <fullName evidence="3">AAA family ATPase</fullName>
    </submittedName>
</protein>
<dbReference type="Pfam" id="PF13175">
    <property type="entry name" value="AAA_15"/>
    <property type="match status" value="1"/>
</dbReference>
<evidence type="ECO:0000259" key="1">
    <source>
        <dbReference type="Pfam" id="PF13175"/>
    </source>
</evidence>
<feature type="domain" description="Rad50/SbcC-type AAA" evidence="2">
    <location>
        <begin position="5"/>
        <end position="185"/>
    </location>
</feature>
<evidence type="ECO:0000313" key="3">
    <source>
        <dbReference type="EMBL" id="MBE9146461.1"/>
    </source>
</evidence>
<dbReference type="PANTHER" id="PTHR32182:SF23">
    <property type="entry name" value="ATP BINDING PROTEIN"/>
    <property type="match status" value="1"/>
</dbReference>
<sequence length="413" mass="47567">MKIKQLKIKSFRGINELTLDFETDSPTVLIGTNGSGKSSILECLSILLSWFTARIQNPQSSGRSFEETDIKNDQRQTHNIITVDFCNSKNVNWSVVGVRKGYSRDINSSFVELKQIIDQIHSSVEGENLSLPVVVYYPTNRAVLDIPLRIRNKHSFAQIEAYEEALTGGQIDFRRFFEWFRDREDLENERRLNDHPSYRDHQLEAVRKAYEVFMNGFSNLRVQRSPLRMTLQKQGEELIINQLSDGEKCLLALVSDLARRLAIANPNLSEPLQGKGVILIDEIELHLHPKWQQNIIPALTQTFPNCQFIVSTHSPLVISHVDWVHLLCVTPNGIIVERLRSYGKDSNRILETLMDSSERPIEIQEDFLELFRLIDGDRLEDAKRSLQQLRDKLGEEDPKFVRADGLRLNFIVT</sequence>
<dbReference type="InterPro" id="IPR027417">
    <property type="entry name" value="P-loop_NTPase"/>
</dbReference>
<dbReference type="PANTHER" id="PTHR32182">
    <property type="entry name" value="DNA REPLICATION AND REPAIR PROTEIN RECF"/>
    <property type="match status" value="1"/>
</dbReference>
<dbReference type="Pfam" id="PF13476">
    <property type="entry name" value="AAA_23"/>
    <property type="match status" value="1"/>
</dbReference>
<proteinExistence type="predicted"/>
<dbReference type="InterPro" id="IPR041685">
    <property type="entry name" value="AAA_GajA/Old/RecF-like"/>
</dbReference>
<dbReference type="Proteomes" id="UP000640725">
    <property type="component" value="Unassembled WGS sequence"/>
</dbReference>
<evidence type="ECO:0000259" key="2">
    <source>
        <dbReference type="Pfam" id="PF13476"/>
    </source>
</evidence>
<dbReference type="SUPFAM" id="SSF52540">
    <property type="entry name" value="P-loop containing nucleoside triphosphate hydrolases"/>
    <property type="match status" value="1"/>
</dbReference>
<name>A0ABR9UKY5_9CYAN</name>
<dbReference type="InterPro" id="IPR038729">
    <property type="entry name" value="Rad50/SbcC_AAA"/>
</dbReference>
<comment type="caution">
    <text evidence="3">The sequence shown here is derived from an EMBL/GenBank/DDBJ whole genome shotgun (WGS) entry which is preliminary data.</text>
</comment>
<accession>A0ABR9UKY5</accession>
<dbReference type="Gene3D" id="3.40.50.300">
    <property type="entry name" value="P-loop containing nucleotide triphosphate hydrolases"/>
    <property type="match status" value="1"/>
</dbReference>